<evidence type="ECO:0000313" key="2">
    <source>
        <dbReference type="Proteomes" id="UP001153331"/>
    </source>
</evidence>
<accession>A0ACC2I507</accession>
<dbReference type="EMBL" id="JAPHNI010000540">
    <property type="protein sequence ID" value="KAJ8110054.1"/>
    <property type="molecule type" value="Genomic_DNA"/>
</dbReference>
<evidence type="ECO:0000313" key="1">
    <source>
        <dbReference type="EMBL" id="KAJ8110054.1"/>
    </source>
</evidence>
<name>A0ACC2I507_9PLEO</name>
<comment type="caution">
    <text evidence="1">The sequence shown here is derived from an EMBL/GenBank/DDBJ whole genome shotgun (WGS) entry which is preliminary data.</text>
</comment>
<proteinExistence type="predicted"/>
<sequence length="256" mass="28738">MPLEVRPLRTVDSLSWNRTRALAYYGPTHDLLHNGPVSESSIRGLARDREREIGNPNVWHWKVVDTDLAPSEDDPEDNGGRTIAIAVWKLMNAPNDHAHQHTPKPGKNDHREAPVEHASIPAETGPPASNELGPRYSSFLPPELRLDALMSLFDPLDAARDEIMGTEKPYFMLNSLATHPDHHRRGAAGLLLDWGTRKADNEGLVTYLDATQLARPIYAKRGFELKRTVEWDRKVWGGEGVDLHYCMVRLPSGGQR</sequence>
<protein>
    <submittedName>
        <fullName evidence="1">Uncharacterized protein</fullName>
    </submittedName>
</protein>
<keyword evidence="2" id="KW-1185">Reference proteome</keyword>
<organism evidence="1 2">
    <name type="scientific">Boeremia exigua</name>
    <dbReference type="NCBI Taxonomy" id="749465"/>
    <lineage>
        <taxon>Eukaryota</taxon>
        <taxon>Fungi</taxon>
        <taxon>Dikarya</taxon>
        <taxon>Ascomycota</taxon>
        <taxon>Pezizomycotina</taxon>
        <taxon>Dothideomycetes</taxon>
        <taxon>Pleosporomycetidae</taxon>
        <taxon>Pleosporales</taxon>
        <taxon>Pleosporineae</taxon>
        <taxon>Didymellaceae</taxon>
        <taxon>Boeremia</taxon>
    </lineage>
</organism>
<reference evidence="1" key="1">
    <citation type="submission" date="2022-11" db="EMBL/GenBank/DDBJ databases">
        <title>Genome Sequence of Boeremia exigua.</title>
        <authorList>
            <person name="Buettner E."/>
        </authorList>
    </citation>
    <scope>NUCLEOTIDE SEQUENCE</scope>
    <source>
        <strain evidence="1">CU02</strain>
    </source>
</reference>
<dbReference type="Proteomes" id="UP001153331">
    <property type="component" value="Unassembled WGS sequence"/>
</dbReference>
<gene>
    <name evidence="1" type="ORF">OPT61_g6998</name>
</gene>